<dbReference type="SUPFAM" id="SSF48452">
    <property type="entry name" value="TPR-like"/>
    <property type="match status" value="1"/>
</dbReference>
<name>A0A9X3DAB6_9SPHI</name>
<reference evidence="9" key="1">
    <citation type="submission" date="2022-11" db="EMBL/GenBank/DDBJ databases">
        <authorList>
            <person name="Graham C."/>
            <person name="Newman J.D."/>
        </authorList>
    </citation>
    <scope>NUCLEOTIDE SEQUENCE</scope>
    <source>
        <strain evidence="9">DSM 19486</strain>
    </source>
</reference>
<dbReference type="InterPro" id="IPR011990">
    <property type="entry name" value="TPR-like_helical_dom_sf"/>
</dbReference>
<dbReference type="Pfam" id="PF07980">
    <property type="entry name" value="SusD_RagB"/>
    <property type="match status" value="1"/>
</dbReference>
<comment type="similarity">
    <text evidence="2">Belongs to the SusD family.</text>
</comment>
<dbReference type="InterPro" id="IPR033985">
    <property type="entry name" value="SusD-like_N"/>
</dbReference>
<accession>A0A9X3DAB6</accession>
<dbReference type="InterPro" id="IPR012944">
    <property type="entry name" value="SusD_RagB_dom"/>
</dbReference>
<dbReference type="EMBL" id="JAPJUH010000001">
    <property type="protein sequence ID" value="MCX3264004.1"/>
    <property type="molecule type" value="Genomic_DNA"/>
</dbReference>
<feature type="domain" description="RagB/SusD" evidence="7">
    <location>
        <begin position="348"/>
        <end position="476"/>
    </location>
</feature>
<keyword evidence="10" id="KW-1185">Reference proteome</keyword>
<organism evidence="9 10">
    <name type="scientific">Pedobacter agri</name>
    <dbReference type="NCBI Taxonomy" id="454586"/>
    <lineage>
        <taxon>Bacteria</taxon>
        <taxon>Pseudomonadati</taxon>
        <taxon>Bacteroidota</taxon>
        <taxon>Sphingobacteriia</taxon>
        <taxon>Sphingobacteriales</taxon>
        <taxon>Sphingobacteriaceae</taxon>
        <taxon>Pedobacter</taxon>
    </lineage>
</organism>
<evidence type="ECO:0000256" key="1">
    <source>
        <dbReference type="ARBA" id="ARBA00004442"/>
    </source>
</evidence>
<dbReference type="Gene3D" id="1.25.40.390">
    <property type="match status" value="1"/>
</dbReference>
<feature type="chain" id="PRO_5040958968" evidence="6">
    <location>
        <begin position="24"/>
        <end position="478"/>
    </location>
</feature>
<keyword evidence="5" id="KW-0998">Cell outer membrane</keyword>
<evidence type="ECO:0000256" key="2">
    <source>
        <dbReference type="ARBA" id="ARBA00006275"/>
    </source>
</evidence>
<dbReference type="RefSeq" id="WP_010602898.1">
    <property type="nucleotide sequence ID" value="NZ_JAPJUH010000001.1"/>
</dbReference>
<keyword evidence="3 6" id="KW-0732">Signal</keyword>
<protein>
    <submittedName>
        <fullName evidence="9">RagB/SusD family nutrient uptake outer membrane protein</fullName>
    </submittedName>
</protein>
<evidence type="ECO:0000256" key="4">
    <source>
        <dbReference type="ARBA" id="ARBA00023136"/>
    </source>
</evidence>
<dbReference type="GO" id="GO:0009279">
    <property type="term" value="C:cell outer membrane"/>
    <property type="evidence" value="ECO:0007669"/>
    <property type="project" value="UniProtKB-SubCell"/>
</dbReference>
<keyword evidence="4" id="KW-0472">Membrane</keyword>
<comment type="caution">
    <text evidence="9">The sequence shown here is derived from an EMBL/GenBank/DDBJ whole genome shotgun (WGS) entry which is preliminary data.</text>
</comment>
<evidence type="ECO:0000256" key="5">
    <source>
        <dbReference type="ARBA" id="ARBA00023237"/>
    </source>
</evidence>
<dbReference type="PROSITE" id="PS51257">
    <property type="entry name" value="PROKAR_LIPOPROTEIN"/>
    <property type="match status" value="1"/>
</dbReference>
<comment type="subcellular location">
    <subcellularLocation>
        <location evidence="1">Cell outer membrane</location>
    </subcellularLocation>
</comment>
<sequence>MKKINKIGIYSSLILLASLSSCKKDFLEVTPTQQINAAEAFSSPEKIAAALTGVYDVSTNPSYKYNMILNNDVKGGDILVVSGAGNYGRFINGYQFIENPSSVEPSDYWTLGYRVIANANQFEANLPTAPITDAQKSAYFAETRALRAEAYFWLIQWYAKPYTLDPEALGVPLVLAPLGPNGTLSPRAKVKEVYAQILSDFLFAEANIPATKTSVYRMTKGAIQGFLARVYLTMGDYPNASKYAKLARVGKPLGTGASLLTGFINPSSEWIYALNSRTDDNSGFLTVNSFYDPFDIGYSSFRAADNFFNSFASNDIRLQQFRVNGVIGARRGQEGFLINKFDFNTTPAQNQVIIRSSEMYLIEAEAEARQGVANEAAAKTALLAIQQRAGVATVPSANTGQALINEIMAERGKELYGEGFKFFDLLRTKTPVVRTAGNGHWAIVSFQPGDNKLVLPLPQTELNANPVLKPQQNPGYSN</sequence>
<evidence type="ECO:0000256" key="3">
    <source>
        <dbReference type="ARBA" id="ARBA00022729"/>
    </source>
</evidence>
<evidence type="ECO:0000259" key="7">
    <source>
        <dbReference type="Pfam" id="PF07980"/>
    </source>
</evidence>
<gene>
    <name evidence="9" type="ORF">OQZ29_04565</name>
</gene>
<feature type="domain" description="SusD-like N-terminal" evidence="8">
    <location>
        <begin position="25"/>
        <end position="232"/>
    </location>
</feature>
<dbReference type="Pfam" id="PF14322">
    <property type="entry name" value="SusD-like_3"/>
    <property type="match status" value="1"/>
</dbReference>
<evidence type="ECO:0000313" key="10">
    <source>
        <dbReference type="Proteomes" id="UP001142592"/>
    </source>
</evidence>
<feature type="signal peptide" evidence="6">
    <location>
        <begin position="1"/>
        <end position="23"/>
    </location>
</feature>
<dbReference type="Proteomes" id="UP001142592">
    <property type="component" value="Unassembled WGS sequence"/>
</dbReference>
<evidence type="ECO:0000256" key="6">
    <source>
        <dbReference type="SAM" id="SignalP"/>
    </source>
</evidence>
<dbReference type="AlphaFoldDB" id="A0A9X3DAB6"/>
<evidence type="ECO:0000313" key="9">
    <source>
        <dbReference type="EMBL" id="MCX3264004.1"/>
    </source>
</evidence>
<proteinExistence type="inferred from homology"/>
<evidence type="ECO:0000259" key="8">
    <source>
        <dbReference type="Pfam" id="PF14322"/>
    </source>
</evidence>
<dbReference type="CDD" id="cd08977">
    <property type="entry name" value="SusD"/>
    <property type="match status" value="1"/>
</dbReference>